<evidence type="ECO:0000313" key="1">
    <source>
        <dbReference type="EMBL" id="AQZ19229.1"/>
    </source>
</evidence>
<organism evidence="1">
    <name type="scientific">Escherichia coli</name>
    <dbReference type="NCBI Taxonomy" id="562"/>
    <lineage>
        <taxon>Bacteria</taxon>
        <taxon>Pseudomonadati</taxon>
        <taxon>Pseudomonadota</taxon>
        <taxon>Gammaproteobacteria</taxon>
        <taxon>Enterobacterales</taxon>
        <taxon>Enterobacteriaceae</taxon>
        <taxon>Escherichia</taxon>
    </lineage>
</organism>
<accession>A0A1U9XD43</accession>
<sequence length="151" mass="15932">MERYRGVAFCNSTAQHDIRCRLIIKVNLPCVNNIAGTDHITIQYHAGTFTELCSATQTSPGSQRQCSTMSDRGVAGLSPGINRKAAAIFQQQAAGLTGYAVNTELTAGIGPLNSGTTVCNQGTTGCHGDTCCLTTGRHCQGTAVIHPCFLR</sequence>
<dbReference type="AlphaFoldDB" id="A0A1U9XD43"/>
<proteinExistence type="predicted"/>
<dbReference type="EMBL" id="KY421935">
    <property type="protein sequence ID" value="AQZ19229.1"/>
    <property type="molecule type" value="Genomic_DNA"/>
</dbReference>
<name>A0A1U9XD43_ECOLX</name>
<reference evidence="1" key="1">
    <citation type="submission" date="2017-01" db="EMBL/GenBank/DDBJ databases">
        <authorList>
            <person name="Mah S.A."/>
            <person name="Swanson W.J."/>
            <person name="Moy G.W."/>
            <person name="Vacquier V.D."/>
        </authorList>
    </citation>
    <scope>NUCLEOTIDE SEQUENCE</scope>
    <source>
        <strain evidence="1">FS13Z2S</strain>
    </source>
</reference>
<protein>
    <submittedName>
        <fullName evidence="1">Uncharacterized protein</fullName>
    </submittedName>
</protein>